<dbReference type="InterPro" id="IPR029000">
    <property type="entry name" value="Cyclophilin-like_dom_sf"/>
</dbReference>
<name>A0A1E3H6C7_9HYPH</name>
<dbReference type="SUPFAM" id="SSF50891">
    <property type="entry name" value="Cyclophilin-like"/>
    <property type="match status" value="1"/>
</dbReference>
<accession>A0A1E3H6C7</accession>
<keyword evidence="2" id="KW-1185">Reference proteome</keyword>
<organism evidence="1 2">
    <name type="scientific">Methylobrevis pamukkalensis</name>
    <dbReference type="NCBI Taxonomy" id="1439726"/>
    <lineage>
        <taxon>Bacteria</taxon>
        <taxon>Pseudomonadati</taxon>
        <taxon>Pseudomonadota</taxon>
        <taxon>Alphaproteobacteria</taxon>
        <taxon>Hyphomicrobiales</taxon>
        <taxon>Pleomorphomonadaceae</taxon>
        <taxon>Methylobrevis</taxon>
    </lineage>
</organism>
<reference evidence="1 2" key="1">
    <citation type="submission" date="2016-07" db="EMBL/GenBank/DDBJ databases">
        <title>Draft Genome Sequence of Methylobrevis pamukkalensis PK2.</title>
        <authorList>
            <person name="Vasilenko O.V."/>
            <person name="Doronina N.V."/>
            <person name="Shmareva M.N."/>
            <person name="Tarlachkov S.V."/>
            <person name="Mustakhimov I."/>
            <person name="Trotsenko Y.A."/>
        </authorList>
    </citation>
    <scope>NUCLEOTIDE SEQUENCE [LARGE SCALE GENOMIC DNA]</scope>
    <source>
        <strain evidence="1 2">PK2</strain>
    </source>
</reference>
<evidence type="ECO:0000313" key="2">
    <source>
        <dbReference type="Proteomes" id="UP000094622"/>
    </source>
</evidence>
<dbReference type="AlphaFoldDB" id="A0A1E3H6C7"/>
<dbReference type="RefSeq" id="WP_210183281.1">
    <property type="nucleotide sequence ID" value="NZ_MCRJ01000031.1"/>
</dbReference>
<protein>
    <recommendedName>
        <fullName evidence="3">Cyclophilin TM1367-like domain-containing protein</fullName>
    </recommendedName>
</protein>
<evidence type="ECO:0008006" key="3">
    <source>
        <dbReference type="Google" id="ProtNLM"/>
    </source>
</evidence>
<gene>
    <name evidence="1" type="ORF">A6302_01622</name>
</gene>
<dbReference type="EMBL" id="MCRJ01000031">
    <property type="protein sequence ID" value="ODN71061.1"/>
    <property type="molecule type" value="Genomic_DNA"/>
</dbReference>
<dbReference type="Gene3D" id="2.40.100.20">
    <property type="match status" value="1"/>
</dbReference>
<dbReference type="Proteomes" id="UP000094622">
    <property type="component" value="Unassembled WGS sequence"/>
</dbReference>
<comment type="caution">
    <text evidence="1">The sequence shown here is derived from an EMBL/GenBank/DDBJ whole genome shotgun (WGS) entry which is preliminary data.</text>
</comment>
<evidence type="ECO:0000313" key="1">
    <source>
        <dbReference type="EMBL" id="ODN71061.1"/>
    </source>
</evidence>
<proteinExistence type="predicted"/>
<sequence length="173" mass="19364">MRVRLKVDGEEACQFEVWEDKVPNIAALFREKLPVKSTLQHGKLIGDMVFFVTPFIAPWENMYLTQDVGRMRREATGHSAGAVCFYGPRQQLCVVYGDDTAEEPLKISYIGEIVEGHLKMKLVAPNAGCSRAPSSRWNWPDACAGRGMSRRPRPAARATGRPAGRPVCVFRRT</sequence>
<dbReference type="PATRIC" id="fig|1439726.3.peg.1713"/>